<sequence length="520" mass="58645">MATPLISLALAQPFLSLLSLALFYLFLSTARSYFRLSHIPGPFLARFTNIPRFLWVWSNNAHNVHIALHRKYGPVVRFGPNMISVASPEEIGQIYGFKKPWLKSDFYHALLMKPAGKPVPGIFATQDPVIHQKLKRPVANAYSLSALVSFESRVDSTMEVFCTQLEERFVETQQVCDLGKWLQMFAFDVIGELTFSKRLGFLESGEDVNGVMAGIWNTFKQTSLVKKIPPPLLATQMPWLDYVWINNPIKRFLRGKGVSPGAAFAMARVQERRQALATGKGKDWNDTSRDFLSRFLEIEEKESVPPYAVAAWAGSNITAGSDTTGIYLRTLFHELLTHPESRDKLRRELDTAASQGSLSTLATWGETSKLPYLDACIKEAGRLHPPFALPYERVVPTGGATLCGARVGEGTVVGMSAWAVHRDEELFGGDSDCWRPERWLEVGPERKREMENGLLMFSAGTRVCMGKHIAYLEMYKVVATLLRRFEFELVGPEEGGCWKVENRWFAMQEGLLVKIRERKE</sequence>
<evidence type="ECO:0000256" key="4">
    <source>
        <dbReference type="ARBA" id="ARBA00023004"/>
    </source>
</evidence>
<evidence type="ECO:0000256" key="2">
    <source>
        <dbReference type="ARBA" id="ARBA00022723"/>
    </source>
</evidence>
<dbReference type="InterPro" id="IPR002401">
    <property type="entry name" value="Cyt_P450_E_grp-I"/>
</dbReference>
<evidence type="ECO:0000256" key="3">
    <source>
        <dbReference type="ARBA" id="ARBA00023002"/>
    </source>
</evidence>
<organism evidence="7">
    <name type="scientific">Epicoccum nigrum</name>
    <name type="common">Soil fungus</name>
    <name type="synonym">Epicoccum purpurascens</name>
    <dbReference type="NCBI Taxonomy" id="105696"/>
    <lineage>
        <taxon>Eukaryota</taxon>
        <taxon>Fungi</taxon>
        <taxon>Dikarya</taxon>
        <taxon>Ascomycota</taxon>
        <taxon>Pezizomycotina</taxon>
        <taxon>Dothideomycetes</taxon>
        <taxon>Pleosporomycetidae</taxon>
        <taxon>Pleosporales</taxon>
        <taxon>Pleosporineae</taxon>
        <taxon>Didymellaceae</taxon>
        <taxon>Epicoccum</taxon>
    </lineage>
</organism>
<dbReference type="InterPro" id="IPR036396">
    <property type="entry name" value="Cyt_P450_sf"/>
</dbReference>
<evidence type="ECO:0000256" key="5">
    <source>
        <dbReference type="PIRSR" id="PIRSR602401-1"/>
    </source>
</evidence>
<dbReference type="GO" id="GO:0005506">
    <property type="term" value="F:iron ion binding"/>
    <property type="evidence" value="ECO:0007669"/>
    <property type="project" value="InterPro"/>
</dbReference>
<dbReference type="Pfam" id="PF00067">
    <property type="entry name" value="p450"/>
    <property type="match status" value="1"/>
</dbReference>
<keyword evidence="6" id="KW-0503">Monooxygenase</keyword>
<keyword evidence="2 5" id="KW-0479">Metal-binding</keyword>
<comment type="similarity">
    <text evidence="6">Belongs to the cytochrome P450 family.</text>
</comment>
<dbReference type="InterPro" id="IPR050121">
    <property type="entry name" value="Cytochrome_P450_monoxygenase"/>
</dbReference>
<dbReference type="InterPro" id="IPR017972">
    <property type="entry name" value="Cyt_P450_CS"/>
</dbReference>
<proteinExistence type="inferred from homology"/>
<dbReference type="GO" id="GO:0020037">
    <property type="term" value="F:heme binding"/>
    <property type="evidence" value="ECO:0007669"/>
    <property type="project" value="InterPro"/>
</dbReference>
<evidence type="ECO:0000256" key="1">
    <source>
        <dbReference type="ARBA" id="ARBA00001971"/>
    </source>
</evidence>
<evidence type="ECO:0000256" key="6">
    <source>
        <dbReference type="RuleBase" id="RU000461"/>
    </source>
</evidence>
<dbReference type="PRINTS" id="PR00463">
    <property type="entry name" value="EP450I"/>
</dbReference>
<dbReference type="PANTHER" id="PTHR24305">
    <property type="entry name" value="CYTOCHROME P450"/>
    <property type="match status" value="1"/>
</dbReference>
<protein>
    <submittedName>
        <fullName evidence="7">Uncharacterized protein</fullName>
    </submittedName>
</protein>
<dbReference type="EMBL" id="MN970214">
    <property type="protein sequence ID" value="QTA73100.1"/>
    <property type="molecule type" value="Genomic_DNA"/>
</dbReference>
<evidence type="ECO:0000313" key="7">
    <source>
        <dbReference type="EMBL" id="QTA73100.1"/>
    </source>
</evidence>
<reference evidence="7" key="1">
    <citation type="submission" date="2020-01" db="EMBL/GenBank/DDBJ databases">
        <authorList>
            <person name="Liu X."/>
        </authorList>
    </citation>
    <scope>NUCLEOTIDE SEQUENCE</scope>
    <source>
        <strain evidence="7">40.3</strain>
    </source>
</reference>
<name>A0A8A3WMY6_EPING</name>
<dbReference type="PROSITE" id="PS00086">
    <property type="entry name" value="CYTOCHROME_P450"/>
    <property type="match status" value="1"/>
</dbReference>
<dbReference type="AlphaFoldDB" id="A0A8A3WMY6"/>
<comment type="cofactor">
    <cofactor evidence="1 5">
        <name>heme</name>
        <dbReference type="ChEBI" id="CHEBI:30413"/>
    </cofactor>
</comment>
<keyword evidence="3 6" id="KW-0560">Oxidoreductase</keyword>
<dbReference type="PRINTS" id="PR00385">
    <property type="entry name" value="P450"/>
</dbReference>
<dbReference type="InterPro" id="IPR001128">
    <property type="entry name" value="Cyt_P450"/>
</dbReference>
<keyword evidence="5 6" id="KW-0349">Heme</keyword>
<dbReference type="GO" id="GO:0004497">
    <property type="term" value="F:monooxygenase activity"/>
    <property type="evidence" value="ECO:0007669"/>
    <property type="project" value="UniProtKB-KW"/>
</dbReference>
<dbReference type="GO" id="GO:0044550">
    <property type="term" value="P:secondary metabolite biosynthetic process"/>
    <property type="evidence" value="ECO:0007669"/>
    <property type="project" value="UniProtKB-ARBA"/>
</dbReference>
<dbReference type="PANTHER" id="PTHR24305:SF235">
    <property type="entry name" value="CYTOCHROME P450 MONOOXYGENASE APDB-RELATED"/>
    <property type="match status" value="1"/>
</dbReference>
<dbReference type="GO" id="GO:0016705">
    <property type="term" value="F:oxidoreductase activity, acting on paired donors, with incorporation or reduction of molecular oxygen"/>
    <property type="evidence" value="ECO:0007669"/>
    <property type="project" value="InterPro"/>
</dbReference>
<dbReference type="FunFam" id="1.10.630.10:FF:000050">
    <property type="entry name" value="Cytochrome P450 monooxygenase"/>
    <property type="match status" value="1"/>
</dbReference>
<keyword evidence="4 5" id="KW-0408">Iron</keyword>
<feature type="binding site" description="axial binding residue" evidence="5">
    <location>
        <position position="464"/>
    </location>
    <ligand>
        <name>heme</name>
        <dbReference type="ChEBI" id="CHEBI:30413"/>
    </ligand>
    <ligandPart>
        <name>Fe</name>
        <dbReference type="ChEBI" id="CHEBI:18248"/>
    </ligandPart>
</feature>
<dbReference type="SUPFAM" id="SSF48264">
    <property type="entry name" value="Cytochrome P450"/>
    <property type="match status" value="1"/>
</dbReference>
<dbReference type="Gene3D" id="1.10.630.10">
    <property type="entry name" value="Cytochrome P450"/>
    <property type="match status" value="1"/>
</dbReference>
<accession>A0A8A3WMY6</accession>
<dbReference type="CDD" id="cd11060">
    <property type="entry name" value="CYP57A1-like"/>
    <property type="match status" value="1"/>
</dbReference>